<gene>
    <name evidence="1" type="ORF">AMORRO_LOCUS5852</name>
</gene>
<dbReference type="Gene3D" id="3.30.1140.40">
    <property type="entry name" value="Tctex-1"/>
    <property type="match status" value="1"/>
</dbReference>
<dbReference type="GO" id="GO:0005737">
    <property type="term" value="C:cytoplasm"/>
    <property type="evidence" value="ECO:0007669"/>
    <property type="project" value="TreeGrafter"/>
</dbReference>
<sequence>MPSTMIFNNNNGTLYDHNLHFLNNRGTGESTDLLLDETLKRGVVLERQRDFVYSEDSSNEFFSTKSFVNQKSASAKQIFHSVVYQRLNINDLFDKDQASGWAFEIAQEVKQRLTDLGPKQYKYIVNVTIMENKSTGNMVGSSSNQYHQILLRIEMAL</sequence>
<dbReference type="PANTHER" id="PTHR21255:SF7">
    <property type="entry name" value="DYNEIN LIGHT CHAIN TCTEX-TYPE PROTEIN 2B"/>
    <property type="match status" value="1"/>
</dbReference>
<dbReference type="InterPro" id="IPR038586">
    <property type="entry name" value="Tctex-1-like_sf"/>
</dbReference>
<comment type="caution">
    <text evidence="1">The sequence shown here is derived from an EMBL/GenBank/DDBJ whole genome shotgun (WGS) entry which is preliminary data.</text>
</comment>
<accession>A0A9N9FTX8</accession>
<dbReference type="PANTHER" id="PTHR21255">
    <property type="entry name" value="T-COMPLEX-ASSOCIATED-TESTIS-EXPRESSED 1/ DYNEIN LIGHT CHAIN"/>
    <property type="match status" value="1"/>
</dbReference>
<dbReference type="InterPro" id="IPR005334">
    <property type="entry name" value="Tctex-1-like"/>
</dbReference>
<keyword evidence="2" id="KW-1185">Reference proteome</keyword>
<dbReference type="Proteomes" id="UP000789342">
    <property type="component" value="Unassembled WGS sequence"/>
</dbReference>
<name>A0A9N9FTX8_9GLOM</name>
<protein>
    <submittedName>
        <fullName evidence="1">15379_t:CDS:1</fullName>
    </submittedName>
</protein>
<organism evidence="1 2">
    <name type="scientific">Acaulospora morrowiae</name>
    <dbReference type="NCBI Taxonomy" id="94023"/>
    <lineage>
        <taxon>Eukaryota</taxon>
        <taxon>Fungi</taxon>
        <taxon>Fungi incertae sedis</taxon>
        <taxon>Mucoromycota</taxon>
        <taxon>Glomeromycotina</taxon>
        <taxon>Glomeromycetes</taxon>
        <taxon>Diversisporales</taxon>
        <taxon>Acaulosporaceae</taxon>
        <taxon>Acaulospora</taxon>
    </lineage>
</organism>
<dbReference type="AlphaFoldDB" id="A0A9N9FTX8"/>
<reference evidence="1" key="1">
    <citation type="submission" date="2021-06" db="EMBL/GenBank/DDBJ databases">
        <authorList>
            <person name="Kallberg Y."/>
            <person name="Tangrot J."/>
            <person name="Rosling A."/>
        </authorList>
    </citation>
    <scope>NUCLEOTIDE SEQUENCE</scope>
    <source>
        <strain evidence="1">CL551</strain>
    </source>
</reference>
<dbReference type="Pfam" id="PF03645">
    <property type="entry name" value="Tctex-1"/>
    <property type="match status" value="1"/>
</dbReference>
<evidence type="ECO:0000313" key="2">
    <source>
        <dbReference type="Proteomes" id="UP000789342"/>
    </source>
</evidence>
<dbReference type="OrthoDB" id="10260741at2759"/>
<dbReference type="GO" id="GO:0007018">
    <property type="term" value="P:microtubule-based movement"/>
    <property type="evidence" value="ECO:0007669"/>
    <property type="project" value="TreeGrafter"/>
</dbReference>
<dbReference type="EMBL" id="CAJVPV010003674">
    <property type="protein sequence ID" value="CAG8557311.1"/>
    <property type="molecule type" value="Genomic_DNA"/>
</dbReference>
<dbReference type="GO" id="GO:0005868">
    <property type="term" value="C:cytoplasmic dynein complex"/>
    <property type="evidence" value="ECO:0007669"/>
    <property type="project" value="TreeGrafter"/>
</dbReference>
<evidence type="ECO:0000313" key="1">
    <source>
        <dbReference type="EMBL" id="CAG8557311.1"/>
    </source>
</evidence>
<proteinExistence type="predicted"/>
<dbReference type="GO" id="GO:0045505">
    <property type="term" value="F:dynein intermediate chain binding"/>
    <property type="evidence" value="ECO:0007669"/>
    <property type="project" value="TreeGrafter"/>
</dbReference>